<feature type="domain" description="ABC transporter" evidence="9">
    <location>
        <begin position="319"/>
        <end position="556"/>
    </location>
</feature>
<name>A0AAW4JJ86_9ACTN</name>
<feature type="transmembrane region" description="Helical" evidence="8">
    <location>
        <begin position="736"/>
        <end position="764"/>
    </location>
</feature>
<dbReference type="GO" id="GO:0016887">
    <property type="term" value="F:ATP hydrolysis activity"/>
    <property type="evidence" value="ECO:0007669"/>
    <property type="project" value="InterPro"/>
</dbReference>
<proteinExistence type="predicted"/>
<dbReference type="PANTHER" id="PTHR24221:SF654">
    <property type="entry name" value="ATP-BINDING CASSETTE SUB-FAMILY B MEMBER 6"/>
    <property type="match status" value="1"/>
</dbReference>
<keyword evidence="4 11" id="KW-0067">ATP-binding</keyword>
<evidence type="ECO:0000256" key="3">
    <source>
        <dbReference type="ARBA" id="ARBA00022741"/>
    </source>
</evidence>
<comment type="caution">
    <text evidence="11">The sequence shown here is derived from an EMBL/GenBank/DDBJ whole genome shotgun (WGS) entry which is preliminary data.</text>
</comment>
<dbReference type="InterPro" id="IPR036640">
    <property type="entry name" value="ABC1_TM_sf"/>
</dbReference>
<dbReference type="GO" id="GO:0005886">
    <property type="term" value="C:plasma membrane"/>
    <property type="evidence" value="ECO:0007669"/>
    <property type="project" value="UniProtKB-SubCell"/>
</dbReference>
<evidence type="ECO:0000256" key="6">
    <source>
        <dbReference type="ARBA" id="ARBA00023136"/>
    </source>
</evidence>
<feature type="transmembrane region" description="Helical" evidence="8">
    <location>
        <begin position="261"/>
        <end position="282"/>
    </location>
</feature>
<feature type="non-terminal residue" evidence="11">
    <location>
        <position position="1180"/>
    </location>
</feature>
<dbReference type="SUPFAM" id="SSF90123">
    <property type="entry name" value="ABC transporter transmembrane region"/>
    <property type="match status" value="2"/>
</dbReference>
<dbReference type="SUPFAM" id="SSF52540">
    <property type="entry name" value="P-loop containing nucleoside triphosphate hydrolases"/>
    <property type="match status" value="2"/>
</dbReference>
<keyword evidence="3" id="KW-0547">Nucleotide-binding</keyword>
<dbReference type="InterPro" id="IPR003439">
    <property type="entry name" value="ABC_transporter-like_ATP-bd"/>
</dbReference>
<evidence type="ECO:0000256" key="7">
    <source>
        <dbReference type="SAM" id="MobiDB-lite"/>
    </source>
</evidence>
<dbReference type="GO" id="GO:0005524">
    <property type="term" value="F:ATP binding"/>
    <property type="evidence" value="ECO:0007669"/>
    <property type="project" value="UniProtKB-KW"/>
</dbReference>
<evidence type="ECO:0000256" key="1">
    <source>
        <dbReference type="ARBA" id="ARBA00004651"/>
    </source>
</evidence>
<feature type="compositionally biased region" description="Low complexity" evidence="7">
    <location>
        <begin position="579"/>
        <end position="595"/>
    </location>
</feature>
<dbReference type="GO" id="GO:0034040">
    <property type="term" value="F:ATPase-coupled lipid transmembrane transporter activity"/>
    <property type="evidence" value="ECO:0007669"/>
    <property type="project" value="TreeGrafter"/>
</dbReference>
<feature type="domain" description="ABC transporter" evidence="9">
    <location>
        <begin position="935"/>
        <end position="1165"/>
    </location>
</feature>
<feature type="transmembrane region" description="Helical" evidence="8">
    <location>
        <begin position="233"/>
        <end position="255"/>
    </location>
</feature>
<feature type="transmembrane region" description="Helical" evidence="8">
    <location>
        <begin position="151"/>
        <end position="167"/>
    </location>
</feature>
<dbReference type="Gene3D" id="3.40.50.300">
    <property type="entry name" value="P-loop containing nucleotide triphosphate hydrolases"/>
    <property type="match status" value="2"/>
</dbReference>
<dbReference type="Proteomes" id="UP000669887">
    <property type="component" value="Unassembled WGS sequence"/>
</dbReference>
<feature type="transmembrane region" description="Helical" evidence="8">
    <location>
        <begin position="46"/>
        <end position="74"/>
    </location>
</feature>
<keyword evidence="6 8" id="KW-0472">Membrane</keyword>
<feature type="transmembrane region" description="Helical" evidence="8">
    <location>
        <begin position="623"/>
        <end position="649"/>
    </location>
</feature>
<reference evidence="11" key="1">
    <citation type="submission" date="2021-03" db="EMBL/GenBank/DDBJ databases">
        <title>X isolated from Micromonospora tulbaghiae.</title>
        <authorList>
            <person name="Stennett H.L."/>
        </authorList>
    </citation>
    <scope>NUCLEOTIDE SEQUENCE</scope>
    <source>
        <strain evidence="11">28M1-20</strain>
    </source>
</reference>
<evidence type="ECO:0000256" key="5">
    <source>
        <dbReference type="ARBA" id="ARBA00022989"/>
    </source>
</evidence>
<evidence type="ECO:0000313" key="11">
    <source>
        <dbReference type="EMBL" id="MBO4141295.1"/>
    </source>
</evidence>
<dbReference type="AlphaFoldDB" id="A0AAW4JJ86"/>
<feature type="region of interest" description="Disordered" evidence="7">
    <location>
        <begin position="579"/>
        <end position="607"/>
    </location>
</feature>
<dbReference type="PROSITE" id="PS50893">
    <property type="entry name" value="ABC_TRANSPORTER_2"/>
    <property type="match status" value="2"/>
</dbReference>
<dbReference type="SMART" id="SM00382">
    <property type="entry name" value="AAA"/>
    <property type="match status" value="2"/>
</dbReference>
<dbReference type="InterPro" id="IPR011527">
    <property type="entry name" value="ABC1_TM_dom"/>
</dbReference>
<dbReference type="PROSITE" id="PS00211">
    <property type="entry name" value="ABC_TRANSPORTER_1"/>
    <property type="match status" value="1"/>
</dbReference>
<dbReference type="Gene3D" id="1.20.1560.10">
    <property type="entry name" value="ABC transporter type 1, transmembrane domain"/>
    <property type="match status" value="2"/>
</dbReference>
<comment type="subcellular location">
    <subcellularLocation>
        <location evidence="1">Cell membrane</location>
        <topology evidence="1">Multi-pass membrane protein</topology>
    </subcellularLocation>
</comment>
<feature type="domain" description="ABC transmembrane type-1" evidence="10">
    <location>
        <begin position="721"/>
        <end position="893"/>
    </location>
</feature>
<evidence type="ECO:0000256" key="2">
    <source>
        <dbReference type="ARBA" id="ARBA00022692"/>
    </source>
</evidence>
<dbReference type="PROSITE" id="PS50929">
    <property type="entry name" value="ABC_TM1F"/>
    <property type="match status" value="2"/>
</dbReference>
<evidence type="ECO:0000259" key="9">
    <source>
        <dbReference type="PROSITE" id="PS50893"/>
    </source>
</evidence>
<dbReference type="Pfam" id="PF00005">
    <property type="entry name" value="ABC_tran"/>
    <property type="match status" value="2"/>
</dbReference>
<gene>
    <name evidence="11" type="ORF">J5U46_14155</name>
</gene>
<evidence type="ECO:0000256" key="4">
    <source>
        <dbReference type="ARBA" id="ARBA00022840"/>
    </source>
</evidence>
<dbReference type="EMBL" id="JAGFVQ010000022">
    <property type="protein sequence ID" value="MBO4141295.1"/>
    <property type="molecule type" value="Genomic_DNA"/>
</dbReference>
<organism evidence="11 12">
    <name type="scientific">Micromonospora tulbaghiae</name>
    <dbReference type="NCBI Taxonomy" id="479978"/>
    <lineage>
        <taxon>Bacteria</taxon>
        <taxon>Bacillati</taxon>
        <taxon>Actinomycetota</taxon>
        <taxon>Actinomycetes</taxon>
        <taxon>Micromonosporales</taxon>
        <taxon>Micromonosporaceae</taxon>
        <taxon>Micromonospora</taxon>
    </lineage>
</organism>
<dbReference type="InterPro" id="IPR027417">
    <property type="entry name" value="P-loop_NTPase"/>
</dbReference>
<protein>
    <submittedName>
        <fullName evidence="11">ATP-binding cassette domain-containing protein</fullName>
    </submittedName>
</protein>
<dbReference type="Pfam" id="PF00664">
    <property type="entry name" value="ABC_membrane"/>
    <property type="match status" value="1"/>
</dbReference>
<feature type="compositionally biased region" description="Pro residues" evidence="7">
    <location>
        <begin position="596"/>
        <end position="606"/>
    </location>
</feature>
<accession>A0AAW4JJ86</accession>
<feature type="domain" description="ABC transmembrane type-1" evidence="10">
    <location>
        <begin position="16"/>
        <end position="290"/>
    </location>
</feature>
<keyword evidence="5 8" id="KW-1133">Transmembrane helix</keyword>
<feature type="transmembrane region" description="Helical" evidence="8">
    <location>
        <begin position="661"/>
        <end position="682"/>
    </location>
</feature>
<evidence type="ECO:0000313" key="12">
    <source>
        <dbReference type="Proteomes" id="UP000669887"/>
    </source>
</evidence>
<dbReference type="RefSeq" id="WP_208577184.1">
    <property type="nucleotide sequence ID" value="NZ_JAGFVQ010000022.1"/>
</dbReference>
<dbReference type="InterPro" id="IPR039421">
    <property type="entry name" value="Type_1_exporter"/>
</dbReference>
<dbReference type="PANTHER" id="PTHR24221">
    <property type="entry name" value="ATP-BINDING CASSETTE SUB-FAMILY B"/>
    <property type="match status" value="1"/>
</dbReference>
<evidence type="ECO:0000259" key="10">
    <source>
        <dbReference type="PROSITE" id="PS50929"/>
    </source>
</evidence>
<sequence length="1180" mass="124961">MRLLRDLWATAPRRMAAVLLLIVLGAGGQAAASALAGPVLVHRSSGWFVALAVALVAAVVTDLLIGLIMARLTADWSADVRRRLCRVALGQDLPTLETTPVGELLDRIDNDVYQVAAEMRNTGVRLAQGLAVCALSAVSALIVWWPAGVGMILLTALLAVTLRRPTARIAPARMAEEEAWSDLAAVMEEAVHGQDDVRTSLARPYVLRLYARRAAEVITRCVRVFRLSARVTAAAAGAVRVGIAGVVLGGAGALATGRVDAARLTAIWLLAIAFGATVEHIARWVPHLQQAFGAWGRVQLLAGSPQEPDGGATPVEGDLTVRGLTYRYPAGGDDRGPALRDVHLDFVRGRSYALVGRTGSGKSTLAKVLTRAVDVPRGTVFLGDTDVVDLDVEELRRWIAVVPQRTEILAGTLAENVALFDPELLEAAERALAELGLAGWIAELPDGVHTRLGDGGYVLSAGQEQLVAFARILVRDPHVVILDEATARLDPVTENRVREATERLLTDRIGIVIAHRLSSVRRCDEVVVMADGAVLEAGPLRESARFAELLATSHAGAYAGVGARRGGVDLLDAPAWDDAPTTPAAPATRPAAVPRADPPPAPPTPPARTMREILRLGFNDPRYGLLSVALFIVMTVLGMDGAVLPWLWADLVGGGDPWLPALGIVAALLVVLPLPYLTNLWFPQWWIRQMLRISARLVHGQTGARRVSGHTPAEVVAQGGDTDRVVHLADNLMDQFISLTIVITMTLVTGSLVPALFFVGTMVVSGLAATLFGPRLERTAAGTVKARAAFATALVSALSAARTVKLAGATRPVLRHLARLDEVRSERQRREIAMQVWARSTPAVASGLLPIGAWALYLTGGLSAGATLVAVSTLGAARWFAWTTASLVSQYPSARVWTKRTVAMTGEAVYAAPVPGLDLVAGTAPAPEPPPRHPLRRLELSGFGALHSDGMLAVRDVDLVVERGQLVLVVGPVGSGKSSLLRALAGIVHHVGELRWNGDPVTEPEMFLRPNQVGYVGQLPRVLSGTVADNIALGHQVDAAGAVSTAQLEHDLAAAGGGLGLLIGHKGTRLSGGQLQRLALARALAPRTELLVADDVSSALDVGTELALWAALREHGVTVVGSTAKRAALVRADHVVVLIDGTVADQGTWTDLEPRWNHLAGGEADLVLLGRELLRDPYWP</sequence>
<evidence type="ECO:0000256" key="8">
    <source>
        <dbReference type="SAM" id="Phobius"/>
    </source>
</evidence>
<dbReference type="InterPro" id="IPR017871">
    <property type="entry name" value="ABC_transporter-like_CS"/>
</dbReference>
<keyword evidence="2 8" id="KW-0812">Transmembrane</keyword>
<dbReference type="GO" id="GO:0140359">
    <property type="term" value="F:ABC-type transporter activity"/>
    <property type="evidence" value="ECO:0007669"/>
    <property type="project" value="InterPro"/>
</dbReference>
<dbReference type="InterPro" id="IPR003593">
    <property type="entry name" value="AAA+_ATPase"/>
</dbReference>